<dbReference type="AlphaFoldDB" id="A0A2T6SID3"/>
<gene>
    <name evidence="1" type="ORF">C2R92_08895</name>
</gene>
<reference evidence="1 2" key="1">
    <citation type="submission" date="2018-01" db="EMBL/GenBank/DDBJ databases">
        <title>Helicobacter pylori genome-wide association study shows promise for predicting gastric cancer risk.</title>
        <authorList>
            <person name="Berthenet E."/>
            <person name="Yahara K."/>
            <person name="Thorell K."/>
            <person name="Pascoe B."/>
            <person name="Meric G."/>
            <person name="Mikhail J.M."/>
            <person name="Engstrand L."/>
            <person name="Enroth H."/>
            <person name="Burette A."/>
            <person name="Megraud F."/>
            <person name="Atherton J."/>
            <person name="Smith S."/>
            <person name="Wilkinson T.S."/>
            <person name="Hitchings M.D."/>
            <person name="Falush D."/>
            <person name="Sheppard S.K."/>
        </authorList>
    </citation>
    <scope>NUCLEOTIDE SEQUENCE [LARGE SCALE GENOMIC DNA]</scope>
    <source>
        <strain evidence="1 2">462</strain>
    </source>
</reference>
<protein>
    <submittedName>
        <fullName evidence="1">Uncharacterized protein</fullName>
    </submittedName>
</protein>
<organism evidence="1 2">
    <name type="scientific">Helicobacter pylori</name>
    <name type="common">Campylobacter pylori</name>
    <dbReference type="NCBI Taxonomy" id="210"/>
    <lineage>
        <taxon>Bacteria</taxon>
        <taxon>Pseudomonadati</taxon>
        <taxon>Campylobacterota</taxon>
        <taxon>Epsilonproteobacteria</taxon>
        <taxon>Campylobacterales</taxon>
        <taxon>Helicobacteraceae</taxon>
        <taxon>Helicobacter</taxon>
    </lineage>
</organism>
<evidence type="ECO:0000313" key="2">
    <source>
        <dbReference type="Proteomes" id="UP000244660"/>
    </source>
</evidence>
<evidence type="ECO:0000313" key="1">
    <source>
        <dbReference type="EMBL" id="PUD36471.1"/>
    </source>
</evidence>
<comment type="caution">
    <text evidence="1">The sequence shown here is derived from an EMBL/GenBank/DDBJ whole genome shotgun (WGS) entry which is preliminary data.</text>
</comment>
<accession>A0A2T6SID3</accession>
<sequence>MKQKVHSVSYLAKAEFEFKNGVYDLVALPSGAEVVKVSLEVLGSPTAGNISVGFKDETTKNYFLTLENIQNNNNKNATSAKDYTATSNKVVVAEVKNANGNDTKGVLRVLYFLPSVIEVEY</sequence>
<dbReference type="Proteomes" id="UP000244660">
    <property type="component" value="Unassembled WGS sequence"/>
</dbReference>
<dbReference type="RefSeq" id="WP_108275019.1">
    <property type="nucleotide sequence ID" value="NZ_QBQB01000228.1"/>
</dbReference>
<name>A0A2T6SID3_HELPX</name>
<proteinExistence type="predicted"/>
<dbReference type="EMBL" id="QBQB01000228">
    <property type="protein sequence ID" value="PUD36471.1"/>
    <property type="molecule type" value="Genomic_DNA"/>
</dbReference>